<evidence type="ECO:0000256" key="6">
    <source>
        <dbReference type="ARBA" id="ARBA00022692"/>
    </source>
</evidence>
<keyword evidence="3" id="KW-0813">Transport</keyword>
<protein>
    <recommendedName>
        <fullName evidence="12">TonB C-terminal domain-containing protein</fullName>
    </recommendedName>
</protein>
<dbReference type="InterPro" id="IPR006260">
    <property type="entry name" value="TonB/TolA_C"/>
</dbReference>
<feature type="region of interest" description="Disordered" evidence="10">
    <location>
        <begin position="131"/>
        <end position="199"/>
    </location>
</feature>
<feature type="compositionally biased region" description="Low complexity" evidence="10">
    <location>
        <begin position="147"/>
        <end position="197"/>
    </location>
</feature>
<evidence type="ECO:0000256" key="3">
    <source>
        <dbReference type="ARBA" id="ARBA00022448"/>
    </source>
</evidence>
<keyword evidence="4" id="KW-1003">Cell membrane</keyword>
<dbReference type="Pfam" id="PF03544">
    <property type="entry name" value="TonB_C"/>
    <property type="match status" value="1"/>
</dbReference>
<evidence type="ECO:0000256" key="10">
    <source>
        <dbReference type="SAM" id="MobiDB-lite"/>
    </source>
</evidence>
<dbReference type="InterPro" id="IPR037682">
    <property type="entry name" value="TonB_C"/>
</dbReference>
<evidence type="ECO:0000256" key="8">
    <source>
        <dbReference type="ARBA" id="ARBA00022989"/>
    </source>
</evidence>
<evidence type="ECO:0000256" key="1">
    <source>
        <dbReference type="ARBA" id="ARBA00004383"/>
    </source>
</evidence>
<keyword evidence="8 11" id="KW-1133">Transmembrane helix</keyword>
<keyword evidence="6 11" id="KW-0812">Transmembrane</keyword>
<keyword evidence="5" id="KW-0997">Cell inner membrane</keyword>
<comment type="caution">
    <text evidence="13">The sequence shown here is derived from an EMBL/GenBank/DDBJ whole genome shotgun (WGS) entry which is preliminary data.</text>
</comment>
<dbReference type="PROSITE" id="PS52015">
    <property type="entry name" value="TONB_CTD"/>
    <property type="match status" value="1"/>
</dbReference>
<dbReference type="InterPro" id="IPR051045">
    <property type="entry name" value="TonB-dependent_transducer"/>
</dbReference>
<dbReference type="RefSeq" id="WP_008854921.1">
    <property type="nucleotide sequence ID" value="NZ_JOPB01000006.1"/>
</dbReference>
<feature type="transmembrane region" description="Helical" evidence="11">
    <location>
        <begin position="37"/>
        <end position="58"/>
    </location>
</feature>
<keyword evidence="14" id="KW-1185">Reference proteome</keyword>
<dbReference type="PANTHER" id="PTHR33446">
    <property type="entry name" value="PROTEIN TONB-RELATED"/>
    <property type="match status" value="1"/>
</dbReference>
<organism evidence="13 14">
    <name type="scientific">Commensalibacter intestini</name>
    <dbReference type="NCBI Taxonomy" id="479936"/>
    <lineage>
        <taxon>Bacteria</taxon>
        <taxon>Pseudomonadati</taxon>
        <taxon>Pseudomonadota</taxon>
        <taxon>Alphaproteobacteria</taxon>
        <taxon>Acetobacterales</taxon>
        <taxon>Acetobacteraceae</taxon>
    </lineage>
</organism>
<keyword evidence="9 11" id="KW-0472">Membrane</keyword>
<evidence type="ECO:0000256" key="2">
    <source>
        <dbReference type="ARBA" id="ARBA00006555"/>
    </source>
</evidence>
<reference evidence="14" key="1">
    <citation type="submission" date="2014-06" db="EMBL/GenBank/DDBJ databases">
        <authorList>
            <person name="Winans N.J."/>
            <person name="Newell P.D."/>
            <person name="Douglas A.E."/>
        </authorList>
    </citation>
    <scope>NUCLEOTIDE SEQUENCE [LARGE SCALE GENOMIC DNA]</scope>
    <source>
        <strain evidence="14">DmL_052</strain>
    </source>
</reference>
<sequence>MSSSLRQFSPFMNKVPNLSFHQWQKSHQKYQQKQDRLLWSSALIGSSIFLMGIAWVAFHLPHQKPLPLTTDASPAIMLDLSADLAPPPPPPMAAQPEAQPLEDQSLPIDAPTALNPDITLPKTQAVEKIKPVEHKKIIPKQPKVLHAQKATPPAQQATNTAPSSSNTMTSSSSNSASSSASSSNASSQTQSSMSPATWQSSVLQKLERLKRYPSEAQSDKQEGIATIKITINRQGHVLASKLSKSSGYSLLDKEAVALAYRADPLPAVPDTIKGNSITLNVPIEFYLK</sequence>
<dbReference type="NCBIfam" id="TIGR01352">
    <property type="entry name" value="tonB_Cterm"/>
    <property type="match status" value="1"/>
</dbReference>
<dbReference type="AlphaFoldDB" id="A0A251ZV12"/>
<evidence type="ECO:0000256" key="5">
    <source>
        <dbReference type="ARBA" id="ARBA00022519"/>
    </source>
</evidence>
<evidence type="ECO:0000313" key="13">
    <source>
        <dbReference type="EMBL" id="OUI78501.1"/>
    </source>
</evidence>
<dbReference type="Gene3D" id="3.30.1150.10">
    <property type="match status" value="1"/>
</dbReference>
<evidence type="ECO:0000256" key="9">
    <source>
        <dbReference type="ARBA" id="ARBA00023136"/>
    </source>
</evidence>
<dbReference type="SUPFAM" id="SSF74653">
    <property type="entry name" value="TolA/TonB C-terminal domain"/>
    <property type="match status" value="1"/>
</dbReference>
<dbReference type="GO" id="GO:0055085">
    <property type="term" value="P:transmembrane transport"/>
    <property type="evidence" value="ECO:0007669"/>
    <property type="project" value="InterPro"/>
</dbReference>
<comment type="subcellular location">
    <subcellularLocation>
        <location evidence="1">Cell inner membrane</location>
        <topology evidence="1">Single-pass membrane protein</topology>
        <orientation evidence="1">Periplasmic side</orientation>
    </subcellularLocation>
</comment>
<accession>A0A251ZV12</accession>
<evidence type="ECO:0000313" key="14">
    <source>
        <dbReference type="Proteomes" id="UP000194946"/>
    </source>
</evidence>
<name>A0A251ZV12_9PROT</name>
<dbReference type="EMBL" id="JOPB01000006">
    <property type="protein sequence ID" value="OUI78501.1"/>
    <property type="molecule type" value="Genomic_DNA"/>
</dbReference>
<proteinExistence type="inferred from homology"/>
<evidence type="ECO:0000256" key="11">
    <source>
        <dbReference type="SAM" id="Phobius"/>
    </source>
</evidence>
<dbReference type="GO" id="GO:0005886">
    <property type="term" value="C:plasma membrane"/>
    <property type="evidence" value="ECO:0007669"/>
    <property type="project" value="UniProtKB-SubCell"/>
</dbReference>
<dbReference type="GO" id="GO:0015031">
    <property type="term" value="P:protein transport"/>
    <property type="evidence" value="ECO:0007669"/>
    <property type="project" value="UniProtKB-KW"/>
</dbReference>
<comment type="similarity">
    <text evidence="2">Belongs to the TonB family.</text>
</comment>
<evidence type="ECO:0000256" key="4">
    <source>
        <dbReference type="ARBA" id="ARBA00022475"/>
    </source>
</evidence>
<evidence type="ECO:0000259" key="12">
    <source>
        <dbReference type="PROSITE" id="PS52015"/>
    </source>
</evidence>
<gene>
    <name evidence="13" type="ORF">HK18_08270</name>
</gene>
<keyword evidence="7" id="KW-0653">Protein transport</keyword>
<evidence type="ECO:0000256" key="7">
    <source>
        <dbReference type="ARBA" id="ARBA00022927"/>
    </source>
</evidence>
<dbReference type="Proteomes" id="UP000194946">
    <property type="component" value="Unassembled WGS sequence"/>
</dbReference>
<feature type="domain" description="TonB C-terminal" evidence="12">
    <location>
        <begin position="197"/>
        <end position="288"/>
    </location>
</feature>